<name>A0A916XK84_9HYPH</name>
<dbReference type="Pfam" id="PF13458">
    <property type="entry name" value="Peripla_BP_6"/>
    <property type="match status" value="1"/>
</dbReference>
<accession>A0A916XK84</accession>
<evidence type="ECO:0000256" key="3">
    <source>
        <dbReference type="SAM" id="SignalP"/>
    </source>
</evidence>
<dbReference type="AlphaFoldDB" id="A0A916XK84"/>
<dbReference type="PANTHER" id="PTHR47235:SF1">
    <property type="entry name" value="BLR6548 PROTEIN"/>
    <property type="match status" value="1"/>
</dbReference>
<dbReference type="RefSeq" id="WP_188611245.1">
    <property type="nucleotide sequence ID" value="NZ_BMGG01000008.1"/>
</dbReference>
<comment type="similarity">
    <text evidence="1">Belongs to the leucine-binding protein family.</text>
</comment>
<dbReference type="InterPro" id="IPR028081">
    <property type="entry name" value="Leu-bd"/>
</dbReference>
<evidence type="ECO:0000256" key="2">
    <source>
        <dbReference type="ARBA" id="ARBA00022729"/>
    </source>
</evidence>
<dbReference type="Proteomes" id="UP000637002">
    <property type="component" value="Unassembled WGS sequence"/>
</dbReference>
<keyword evidence="6" id="KW-1185">Reference proteome</keyword>
<feature type="signal peptide" evidence="3">
    <location>
        <begin position="1"/>
        <end position="27"/>
    </location>
</feature>
<reference evidence="5" key="2">
    <citation type="submission" date="2020-09" db="EMBL/GenBank/DDBJ databases">
        <authorList>
            <person name="Sun Q."/>
            <person name="Zhou Y."/>
        </authorList>
    </citation>
    <scope>NUCLEOTIDE SEQUENCE</scope>
    <source>
        <strain evidence="5">CGMCC 1.12919</strain>
    </source>
</reference>
<proteinExistence type="inferred from homology"/>
<dbReference type="Gene3D" id="3.40.50.2300">
    <property type="match status" value="2"/>
</dbReference>
<dbReference type="SUPFAM" id="SSF53822">
    <property type="entry name" value="Periplasmic binding protein-like I"/>
    <property type="match status" value="1"/>
</dbReference>
<dbReference type="CDD" id="cd06343">
    <property type="entry name" value="PBP1_ABC_ligand_binding-like"/>
    <property type="match status" value="1"/>
</dbReference>
<evidence type="ECO:0000313" key="5">
    <source>
        <dbReference type="EMBL" id="GGC80472.1"/>
    </source>
</evidence>
<dbReference type="EMBL" id="BMGG01000008">
    <property type="protein sequence ID" value="GGC80472.1"/>
    <property type="molecule type" value="Genomic_DNA"/>
</dbReference>
<reference evidence="5" key="1">
    <citation type="journal article" date="2014" name="Int. J. Syst. Evol. Microbiol.">
        <title>Complete genome sequence of Corynebacterium casei LMG S-19264T (=DSM 44701T), isolated from a smear-ripened cheese.</title>
        <authorList>
            <consortium name="US DOE Joint Genome Institute (JGI-PGF)"/>
            <person name="Walter F."/>
            <person name="Albersmeier A."/>
            <person name="Kalinowski J."/>
            <person name="Ruckert C."/>
        </authorList>
    </citation>
    <scope>NUCLEOTIDE SEQUENCE</scope>
    <source>
        <strain evidence="5">CGMCC 1.12919</strain>
    </source>
</reference>
<evidence type="ECO:0000259" key="4">
    <source>
        <dbReference type="Pfam" id="PF13458"/>
    </source>
</evidence>
<organism evidence="5 6">
    <name type="scientific">Chelatococcus reniformis</name>
    <dbReference type="NCBI Taxonomy" id="1494448"/>
    <lineage>
        <taxon>Bacteria</taxon>
        <taxon>Pseudomonadati</taxon>
        <taxon>Pseudomonadota</taxon>
        <taxon>Alphaproteobacteria</taxon>
        <taxon>Hyphomicrobiales</taxon>
        <taxon>Chelatococcaceae</taxon>
        <taxon>Chelatococcus</taxon>
    </lineage>
</organism>
<keyword evidence="2 3" id="KW-0732">Signal</keyword>
<gene>
    <name evidence="5" type="ORF">GCM10010994_43100</name>
</gene>
<protein>
    <submittedName>
        <fullName evidence="5">ABC transporter substrate-binding protein</fullName>
    </submittedName>
</protein>
<comment type="caution">
    <text evidence="5">The sequence shown here is derived from an EMBL/GenBank/DDBJ whole genome shotgun (WGS) entry which is preliminary data.</text>
</comment>
<evidence type="ECO:0000256" key="1">
    <source>
        <dbReference type="ARBA" id="ARBA00010062"/>
    </source>
</evidence>
<sequence>MLLSNEWRAAVAAGALLAVTSVAPAQAQKKYDPGASDTEIKIGNMFPYSGPASGYGTIGKVEQAFFQMINDQGGINGRRINFISYDDAYSPPKAVEQTRKLVESDEVLLIFNPLGTPSNTAIQKYLNAKKVPQLFVATGATKWGEPQKFPWTMGWQPTYQSEGIIYAKMILKDQPNAKIGILYQNDDFGKDYVTGIKLGLGDKAKSMIVAEAAYELADATIDSPLLKLKAAGVDVLVDITTPKFAAQTIRKVAEMNWKPVHYLSSVSQSVGGVLKPAGLENGKDIISSYYLKDPADPMWKDDAGIKAWHAFIDKYWPEADRTNVLNVYGYAAAQTLVHVLKQAGDDLTRANVMKQAANINDLTLDTLLPGIKIKTTPTDFYPIEELQPLRFDGEKWVPFGPVLVGSVQNN</sequence>
<dbReference type="InterPro" id="IPR028082">
    <property type="entry name" value="Peripla_BP_I"/>
</dbReference>
<feature type="chain" id="PRO_5038116355" evidence="3">
    <location>
        <begin position="28"/>
        <end position="410"/>
    </location>
</feature>
<dbReference type="PANTHER" id="PTHR47235">
    <property type="entry name" value="BLR6548 PROTEIN"/>
    <property type="match status" value="1"/>
</dbReference>
<evidence type="ECO:0000313" key="6">
    <source>
        <dbReference type="Proteomes" id="UP000637002"/>
    </source>
</evidence>
<feature type="domain" description="Leucine-binding protein" evidence="4">
    <location>
        <begin position="39"/>
        <end position="379"/>
    </location>
</feature>